<protein>
    <recommendedName>
        <fullName evidence="2">FBD domain-containing protein</fullName>
    </recommendedName>
</protein>
<organism evidence="1">
    <name type="scientific">Arundo donax</name>
    <name type="common">Giant reed</name>
    <name type="synonym">Donax arundinaceus</name>
    <dbReference type="NCBI Taxonomy" id="35708"/>
    <lineage>
        <taxon>Eukaryota</taxon>
        <taxon>Viridiplantae</taxon>
        <taxon>Streptophyta</taxon>
        <taxon>Embryophyta</taxon>
        <taxon>Tracheophyta</taxon>
        <taxon>Spermatophyta</taxon>
        <taxon>Magnoliopsida</taxon>
        <taxon>Liliopsida</taxon>
        <taxon>Poales</taxon>
        <taxon>Poaceae</taxon>
        <taxon>PACMAD clade</taxon>
        <taxon>Arundinoideae</taxon>
        <taxon>Arundineae</taxon>
        <taxon>Arundo</taxon>
    </lineage>
</organism>
<dbReference type="PANTHER" id="PTHR34223">
    <property type="entry name" value="OS11G0201299 PROTEIN"/>
    <property type="match status" value="1"/>
</dbReference>
<sequence>MPLLGSAFVRLQTGVDCCDNKYETGDCNSCEGCLYSNIGSNTSVLLESLSGATNLELTSAQTEFIFRKDLTCCPVFGKLKTLLLNEWCITANLGALICFLQHSPILEKLILQFPEGNQELVETRASYATTKETFTLKQLTVDVRCHKVDEGIQRILDLLGSYGVPSEQIKIQEPPELIELEDDDDDGAWPSTRFSFEQRRHSLAVQEATFS</sequence>
<dbReference type="InterPro" id="IPR053197">
    <property type="entry name" value="F-box_SCFL_complex_component"/>
</dbReference>
<reference evidence="1" key="2">
    <citation type="journal article" date="2015" name="Data Brief">
        <title>Shoot transcriptome of the giant reed, Arundo donax.</title>
        <authorList>
            <person name="Barrero R.A."/>
            <person name="Guerrero F.D."/>
            <person name="Moolhuijzen P."/>
            <person name="Goolsby J.A."/>
            <person name="Tidwell J."/>
            <person name="Bellgard S.E."/>
            <person name="Bellgard M.I."/>
        </authorList>
    </citation>
    <scope>NUCLEOTIDE SEQUENCE</scope>
    <source>
        <tissue evidence="1">Shoot tissue taken approximately 20 cm above the soil surface</tissue>
    </source>
</reference>
<reference evidence="1" key="1">
    <citation type="submission" date="2014-09" db="EMBL/GenBank/DDBJ databases">
        <authorList>
            <person name="Magalhaes I.L.F."/>
            <person name="Oliveira U."/>
            <person name="Santos F.R."/>
            <person name="Vidigal T.H.D.A."/>
            <person name="Brescovit A.D."/>
            <person name="Santos A.J."/>
        </authorList>
    </citation>
    <scope>NUCLEOTIDE SEQUENCE</scope>
    <source>
        <tissue evidence="1">Shoot tissue taken approximately 20 cm above the soil surface</tissue>
    </source>
</reference>
<name>A0A0A9F3J8_ARUDO</name>
<dbReference type="EMBL" id="GBRH01195023">
    <property type="protein sequence ID" value="JAE02873.1"/>
    <property type="molecule type" value="Transcribed_RNA"/>
</dbReference>
<evidence type="ECO:0000313" key="1">
    <source>
        <dbReference type="EMBL" id="JAE02873.1"/>
    </source>
</evidence>
<dbReference type="AlphaFoldDB" id="A0A0A9F3J8"/>
<evidence type="ECO:0008006" key="2">
    <source>
        <dbReference type="Google" id="ProtNLM"/>
    </source>
</evidence>
<proteinExistence type="predicted"/>
<dbReference type="PANTHER" id="PTHR34223:SF88">
    <property type="entry name" value="OS11G0200950 PROTEIN"/>
    <property type="match status" value="1"/>
</dbReference>
<accession>A0A0A9F3J8</accession>